<proteinExistence type="predicted"/>
<dbReference type="OrthoDB" id="9182628at2"/>
<name>A0A433L8R2_9GAMM</name>
<dbReference type="EMBL" id="RZHD01000010">
    <property type="protein sequence ID" value="RUR43590.1"/>
    <property type="molecule type" value="Genomic_DNA"/>
</dbReference>
<protein>
    <recommendedName>
        <fullName evidence="3">Transposase</fullName>
    </recommendedName>
</protein>
<gene>
    <name evidence="1" type="ORF">ELY37_18050</name>
</gene>
<dbReference type="AlphaFoldDB" id="A0A433L8R2"/>
<comment type="caution">
    <text evidence="1">The sequence shown here is derived from an EMBL/GenBank/DDBJ whole genome shotgun (WGS) entry which is preliminary data.</text>
</comment>
<evidence type="ECO:0000313" key="2">
    <source>
        <dbReference type="Proteomes" id="UP000286912"/>
    </source>
</evidence>
<evidence type="ECO:0008006" key="3">
    <source>
        <dbReference type="Google" id="ProtNLM"/>
    </source>
</evidence>
<dbReference type="Proteomes" id="UP000286912">
    <property type="component" value="Unassembled WGS sequence"/>
</dbReference>
<reference evidence="1 2" key="1">
    <citation type="submission" date="2018-12" db="EMBL/GenBank/DDBJ databases">
        <title>three novel Halomonas strain isolated from plants.</title>
        <authorList>
            <person name="Sun C."/>
        </authorList>
    </citation>
    <scope>NUCLEOTIDE SEQUENCE [LARGE SCALE GENOMIC DNA]</scope>
    <source>
        <strain evidence="1 2">RC</strain>
    </source>
</reference>
<sequence length="89" mass="10119">MKRFVVGEARDQSTLFPTLLDDFIAENNPVRAIEAFVDGLDLNDMGFKGGDPHATGRPAYHLFIRFEALHLWLFQSYLIKSPIRARDPA</sequence>
<organism evidence="1 2">
    <name type="scientific">Vreelandella populi</name>
    <dbReference type="NCBI Taxonomy" id="2498858"/>
    <lineage>
        <taxon>Bacteria</taxon>
        <taxon>Pseudomonadati</taxon>
        <taxon>Pseudomonadota</taxon>
        <taxon>Gammaproteobacteria</taxon>
        <taxon>Oceanospirillales</taxon>
        <taxon>Halomonadaceae</taxon>
        <taxon>Vreelandella</taxon>
    </lineage>
</organism>
<evidence type="ECO:0000313" key="1">
    <source>
        <dbReference type="EMBL" id="RUR43590.1"/>
    </source>
</evidence>
<accession>A0A433L8R2</accession>
<keyword evidence="2" id="KW-1185">Reference proteome</keyword>